<evidence type="ECO:0000256" key="2">
    <source>
        <dbReference type="ARBA" id="ARBA00007568"/>
    </source>
</evidence>
<accession>A0A835PFJ6</accession>
<gene>
    <name evidence="6" type="ORF">HPP92_026779</name>
</gene>
<organism evidence="6 7">
    <name type="scientific">Vanilla planifolia</name>
    <name type="common">Vanilla</name>
    <dbReference type="NCBI Taxonomy" id="51239"/>
    <lineage>
        <taxon>Eukaryota</taxon>
        <taxon>Viridiplantae</taxon>
        <taxon>Streptophyta</taxon>
        <taxon>Embryophyta</taxon>
        <taxon>Tracheophyta</taxon>
        <taxon>Spermatophyta</taxon>
        <taxon>Magnoliopsida</taxon>
        <taxon>Liliopsida</taxon>
        <taxon>Asparagales</taxon>
        <taxon>Orchidaceae</taxon>
        <taxon>Vanilloideae</taxon>
        <taxon>Vanilleae</taxon>
        <taxon>Vanilla</taxon>
    </lineage>
</organism>
<evidence type="ECO:0000256" key="4">
    <source>
        <dbReference type="ARBA" id="ARBA00023284"/>
    </source>
</evidence>
<dbReference type="SUPFAM" id="SSF52833">
    <property type="entry name" value="Thioredoxin-like"/>
    <property type="match status" value="1"/>
</dbReference>
<dbReference type="Gene3D" id="3.40.30.10">
    <property type="entry name" value="Glutaredoxin"/>
    <property type="match status" value="1"/>
</dbReference>
<keyword evidence="7" id="KW-1185">Reference proteome</keyword>
<evidence type="ECO:0000259" key="5">
    <source>
        <dbReference type="Pfam" id="PF00462"/>
    </source>
</evidence>
<protein>
    <recommendedName>
        <fullName evidence="5">Glutaredoxin domain-containing protein</fullName>
    </recommendedName>
</protein>
<dbReference type="EMBL" id="JADCNL010000088">
    <property type="protein sequence ID" value="KAG0450752.1"/>
    <property type="molecule type" value="Genomic_DNA"/>
</dbReference>
<dbReference type="InterPro" id="IPR036249">
    <property type="entry name" value="Thioredoxin-like_sf"/>
</dbReference>
<comment type="caution">
    <text evidence="6">The sequence shown here is derived from an EMBL/GenBank/DDBJ whole genome shotgun (WGS) entry which is preliminary data.</text>
</comment>
<evidence type="ECO:0000313" key="7">
    <source>
        <dbReference type="Proteomes" id="UP000636800"/>
    </source>
</evidence>
<dbReference type="PROSITE" id="PS51354">
    <property type="entry name" value="GLUTAREDOXIN_2"/>
    <property type="match status" value="1"/>
</dbReference>
<dbReference type="Pfam" id="PF00462">
    <property type="entry name" value="Glutaredoxin"/>
    <property type="match status" value="1"/>
</dbReference>
<keyword evidence="3" id="KW-0963">Cytoplasm</keyword>
<sequence>MQGVSLQVEGDGGGRRRMEAALTIDGGETPEMRMWRTIGENPVVVFSRRSCCMCHVMKRLLASVGVHATVIELDEAEAAAAVSGGILAPSTAGLPAIFIGGVAIGGLEGLMTLHLSGRLVPRLQEVGAFWG</sequence>
<dbReference type="Proteomes" id="UP000636800">
    <property type="component" value="Unassembled WGS sequence"/>
</dbReference>
<evidence type="ECO:0000313" key="6">
    <source>
        <dbReference type="EMBL" id="KAG0450752.1"/>
    </source>
</evidence>
<comment type="subcellular location">
    <subcellularLocation>
        <location evidence="1">Cytoplasm</location>
    </subcellularLocation>
</comment>
<dbReference type="PANTHER" id="PTHR10168">
    <property type="entry name" value="GLUTAREDOXIN"/>
    <property type="match status" value="1"/>
</dbReference>
<keyword evidence="4" id="KW-0676">Redox-active center</keyword>
<dbReference type="InterPro" id="IPR011905">
    <property type="entry name" value="GlrX-like_pln_2"/>
</dbReference>
<comment type="similarity">
    <text evidence="2">Belongs to the glutaredoxin family. CC-type subfamily.</text>
</comment>
<evidence type="ECO:0000256" key="1">
    <source>
        <dbReference type="ARBA" id="ARBA00004496"/>
    </source>
</evidence>
<dbReference type="AlphaFoldDB" id="A0A835PFJ6"/>
<dbReference type="NCBIfam" id="TIGR02189">
    <property type="entry name" value="GlrX-like_plant"/>
    <property type="match status" value="1"/>
</dbReference>
<dbReference type="OrthoDB" id="206201at2759"/>
<feature type="domain" description="Glutaredoxin" evidence="5">
    <location>
        <begin position="43"/>
        <end position="103"/>
    </location>
</feature>
<proteinExistence type="inferred from homology"/>
<evidence type="ECO:0000256" key="3">
    <source>
        <dbReference type="ARBA" id="ARBA00022490"/>
    </source>
</evidence>
<dbReference type="GO" id="GO:0005737">
    <property type="term" value="C:cytoplasm"/>
    <property type="evidence" value="ECO:0007669"/>
    <property type="project" value="UniProtKB-SubCell"/>
</dbReference>
<name>A0A835PFJ6_VANPL</name>
<reference evidence="6 7" key="1">
    <citation type="journal article" date="2020" name="Nat. Food">
        <title>A phased Vanilla planifolia genome enables genetic improvement of flavour and production.</title>
        <authorList>
            <person name="Hasing T."/>
            <person name="Tang H."/>
            <person name="Brym M."/>
            <person name="Khazi F."/>
            <person name="Huang T."/>
            <person name="Chambers A.H."/>
        </authorList>
    </citation>
    <scope>NUCLEOTIDE SEQUENCE [LARGE SCALE GENOMIC DNA]</scope>
    <source>
        <tissue evidence="6">Leaf</tissue>
    </source>
</reference>
<dbReference type="InterPro" id="IPR002109">
    <property type="entry name" value="Glutaredoxin"/>
</dbReference>